<dbReference type="EMBL" id="KI913981">
    <property type="protein sequence ID" value="ETV95364.1"/>
    <property type="molecule type" value="Genomic_DNA"/>
</dbReference>
<protein>
    <recommendedName>
        <fullName evidence="4">PH domain-containing protein</fullName>
    </recommendedName>
</protein>
<keyword evidence="2 3" id="KW-0040">ANK repeat</keyword>
<name>A0A024TMZ7_9STRA</name>
<feature type="repeat" description="ANK" evidence="3">
    <location>
        <begin position="95"/>
        <end position="127"/>
    </location>
</feature>
<proteinExistence type="predicted"/>
<dbReference type="SMART" id="SM00248">
    <property type="entry name" value="ANK"/>
    <property type="match status" value="2"/>
</dbReference>
<dbReference type="SMART" id="SM00233">
    <property type="entry name" value="PH"/>
    <property type="match status" value="1"/>
</dbReference>
<dbReference type="SUPFAM" id="SSF48403">
    <property type="entry name" value="Ankyrin repeat"/>
    <property type="match status" value="1"/>
</dbReference>
<dbReference type="PROSITE" id="PS50088">
    <property type="entry name" value="ANK_REPEAT"/>
    <property type="match status" value="2"/>
</dbReference>
<accession>A0A024TMZ7</accession>
<evidence type="ECO:0000259" key="4">
    <source>
        <dbReference type="PROSITE" id="PS50003"/>
    </source>
</evidence>
<reference evidence="5" key="1">
    <citation type="submission" date="2013-12" db="EMBL/GenBank/DDBJ databases">
        <title>The Genome Sequence of Aphanomyces invadans NJM9701.</title>
        <authorList>
            <consortium name="The Broad Institute Genomics Platform"/>
            <person name="Russ C."/>
            <person name="Tyler B."/>
            <person name="van West P."/>
            <person name="Dieguez-Uribeondo J."/>
            <person name="Young S.K."/>
            <person name="Zeng Q."/>
            <person name="Gargeya S."/>
            <person name="Fitzgerald M."/>
            <person name="Abouelleil A."/>
            <person name="Alvarado L."/>
            <person name="Chapman S.B."/>
            <person name="Gainer-Dewar J."/>
            <person name="Goldberg J."/>
            <person name="Griggs A."/>
            <person name="Gujja S."/>
            <person name="Hansen M."/>
            <person name="Howarth C."/>
            <person name="Imamovic A."/>
            <person name="Ireland A."/>
            <person name="Larimer J."/>
            <person name="McCowan C."/>
            <person name="Murphy C."/>
            <person name="Pearson M."/>
            <person name="Poon T.W."/>
            <person name="Priest M."/>
            <person name="Roberts A."/>
            <person name="Saif S."/>
            <person name="Shea T."/>
            <person name="Sykes S."/>
            <person name="Wortman J."/>
            <person name="Nusbaum C."/>
            <person name="Birren B."/>
        </authorList>
    </citation>
    <scope>NUCLEOTIDE SEQUENCE [LARGE SCALE GENOMIC DNA]</scope>
    <source>
        <strain evidence="5">NJM9701</strain>
    </source>
</reference>
<dbReference type="PANTHER" id="PTHR24171:SF9">
    <property type="entry name" value="ANKYRIN REPEAT DOMAIN-CONTAINING PROTEIN 39"/>
    <property type="match status" value="1"/>
</dbReference>
<dbReference type="PANTHER" id="PTHR24171">
    <property type="entry name" value="ANKYRIN REPEAT DOMAIN-CONTAINING PROTEIN 39-RELATED"/>
    <property type="match status" value="1"/>
</dbReference>
<dbReference type="InterPro" id="IPR002110">
    <property type="entry name" value="Ankyrin_rpt"/>
</dbReference>
<dbReference type="PROSITE" id="PS50297">
    <property type="entry name" value="ANK_REP_REGION"/>
    <property type="match status" value="2"/>
</dbReference>
<dbReference type="Gene3D" id="2.30.29.30">
    <property type="entry name" value="Pleckstrin-homology domain (PH domain)/Phosphotyrosine-binding domain (PTB)"/>
    <property type="match status" value="1"/>
</dbReference>
<gene>
    <name evidence="5" type="ORF">H310_11252</name>
</gene>
<dbReference type="VEuPathDB" id="FungiDB:H310_11252"/>
<evidence type="ECO:0000256" key="2">
    <source>
        <dbReference type="ARBA" id="ARBA00023043"/>
    </source>
</evidence>
<dbReference type="PROSITE" id="PS50003">
    <property type="entry name" value="PH_DOMAIN"/>
    <property type="match status" value="1"/>
</dbReference>
<keyword evidence="1" id="KW-0677">Repeat</keyword>
<dbReference type="GeneID" id="20088302"/>
<dbReference type="AlphaFoldDB" id="A0A024TMZ7"/>
<dbReference type="InterPro" id="IPR036770">
    <property type="entry name" value="Ankyrin_rpt-contain_sf"/>
</dbReference>
<dbReference type="SUPFAM" id="SSF50729">
    <property type="entry name" value="PH domain-like"/>
    <property type="match status" value="1"/>
</dbReference>
<evidence type="ECO:0000256" key="3">
    <source>
        <dbReference type="PROSITE-ProRule" id="PRU00023"/>
    </source>
</evidence>
<dbReference type="Gene3D" id="1.25.40.20">
    <property type="entry name" value="Ankyrin repeat-containing domain"/>
    <property type="match status" value="2"/>
</dbReference>
<dbReference type="OrthoDB" id="74448at2759"/>
<dbReference type="Pfam" id="PF12796">
    <property type="entry name" value="Ank_2"/>
    <property type="match status" value="1"/>
</dbReference>
<sequence length="391" mass="43643">MGAVDHSSICDMGAGESTGAQVAVSGVALWKAAAAADVAKVRAITSHPDVGQDLNWIHPDEHMTPLMAAASAGKLSIVTLLVERGAAVDMCDPVHGNTALHFAAAKNKASVLEKLLTAGCDPHVWNKDGLTAMDLARFRGHREAGNVFARHLMHAKGWLYLKKGRSMLLSWTKRWCVIYECGPDHSRMELSLFHHPDDVKPTKVLFLTASENAASPRSSSRHRSKHSFSFTSTTTYQKYEGRDTFSRSLAVRKARHIPVYNASGFRFATETLEGRDKWIQLLGPLAFSNNLVRPMLALSKMSPSFVVGVLVVMHLFCSRFKPNCTNRTACKLRRKTSPSSSRFRGKIRASARRRRKWNAYSTISTWRICRRRLRRWITRTGTPPRWTTTSA</sequence>
<feature type="domain" description="PH" evidence="4">
    <location>
        <begin position="152"/>
        <end position="287"/>
    </location>
</feature>
<evidence type="ECO:0000313" key="5">
    <source>
        <dbReference type="EMBL" id="ETV95364.1"/>
    </source>
</evidence>
<organism evidence="5">
    <name type="scientific">Aphanomyces invadans</name>
    <dbReference type="NCBI Taxonomy" id="157072"/>
    <lineage>
        <taxon>Eukaryota</taxon>
        <taxon>Sar</taxon>
        <taxon>Stramenopiles</taxon>
        <taxon>Oomycota</taxon>
        <taxon>Saprolegniomycetes</taxon>
        <taxon>Saprolegniales</taxon>
        <taxon>Verrucalvaceae</taxon>
        <taxon>Aphanomyces</taxon>
    </lineage>
</organism>
<dbReference type="InterPro" id="IPR011993">
    <property type="entry name" value="PH-like_dom_sf"/>
</dbReference>
<dbReference type="RefSeq" id="XP_008876065.1">
    <property type="nucleotide sequence ID" value="XM_008877843.1"/>
</dbReference>
<dbReference type="InterPro" id="IPR001849">
    <property type="entry name" value="PH_domain"/>
</dbReference>
<feature type="repeat" description="ANK" evidence="3">
    <location>
        <begin position="61"/>
        <end position="93"/>
    </location>
</feature>
<evidence type="ECO:0000256" key="1">
    <source>
        <dbReference type="ARBA" id="ARBA00022737"/>
    </source>
</evidence>